<feature type="transmembrane region" description="Helical" evidence="5">
    <location>
        <begin position="263"/>
        <end position="281"/>
    </location>
</feature>
<dbReference type="InterPro" id="IPR007016">
    <property type="entry name" value="O-antigen_ligase-rel_domated"/>
</dbReference>
<dbReference type="KEGG" id="tmr:Tmar_0645"/>
<evidence type="ECO:0000256" key="3">
    <source>
        <dbReference type="ARBA" id="ARBA00022989"/>
    </source>
</evidence>
<feature type="transmembrane region" description="Helical" evidence="5">
    <location>
        <begin position="108"/>
        <end position="131"/>
    </location>
</feature>
<name>E6SHR8_THEM7</name>
<feature type="transmembrane region" description="Helical" evidence="5">
    <location>
        <begin position="483"/>
        <end position="501"/>
    </location>
</feature>
<evidence type="ECO:0000256" key="2">
    <source>
        <dbReference type="ARBA" id="ARBA00022692"/>
    </source>
</evidence>
<reference evidence="8" key="2">
    <citation type="journal article" date="2010" name="Stand. Genomic Sci.">
        <title>Complete genome sequence of Thermaerobacter marianensis type strain (7p75aT).</title>
        <authorList>
            <person name="Han C."/>
            <person name="Gu W."/>
            <person name="Zhang X."/>
            <person name="Lapidus A."/>
            <person name="Nolan M."/>
            <person name="Copeland A."/>
            <person name="Lucas S."/>
            <person name="Glavina Del Rio T."/>
            <person name="Tice H."/>
            <person name="Cheng J."/>
            <person name="Tapia R."/>
            <person name="Goodwin L."/>
            <person name="Pitluck S."/>
            <person name="Pagani I."/>
            <person name="Ivanova N."/>
            <person name="Mavromatis K."/>
            <person name="Mikhailova N."/>
            <person name="Pati A."/>
            <person name="Chen A."/>
            <person name="Palaniappan K."/>
            <person name="Land M."/>
            <person name="Hauser L."/>
            <person name="Chang Y."/>
            <person name="Jeffries C."/>
            <person name="Schneider S."/>
            <person name="Rohde M."/>
            <person name="Goker M."/>
            <person name="Pukall R."/>
            <person name="Woyke T."/>
            <person name="Bristow J."/>
            <person name="Eisen J."/>
            <person name="Markowitz V."/>
            <person name="Hugenholtz P."/>
            <person name="Kyrpides N."/>
            <person name="Klenk H."/>
            <person name="Detter J."/>
        </authorList>
    </citation>
    <scope>NUCLEOTIDE SEQUENCE [LARGE SCALE GENOMIC DNA]</scope>
    <source>
        <strain evidence="8">ATCC 700841 / DSM 12885 / JCM 10246 / 7p75a</strain>
    </source>
</reference>
<reference evidence="7 8" key="1">
    <citation type="journal article" date="2010" name="Stand. Genomic Sci.">
        <title>Complete genome sequence of Thermaerobacter marianensis type strain (7p75a).</title>
        <authorList>
            <person name="Han C."/>
            <person name="Gu W."/>
            <person name="Zhang X."/>
            <person name="Lapidus A."/>
            <person name="Nolan M."/>
            <person name="Copeland A."/>
            <person name="Lucas S."/>
            <person name="Del Rio T.G."/>
            <person name="Tice H."/>
            <person name="Cheng J.F."/>
            <person name="Tapia R."/>
            <person name="Goodwin L."/>
            <person name="Pitluck S."/>
            <person name="Pagani I."/>
            <person name="Ivanova N."/>
            <person name="Mavromatis K."/>
            <person name="Mikhailova N."/>
            <person name="Pati A."/>
            <person name="Chen A."/>
            <person name="Palaniappan K."/>
            <person name="Land M."/>
            <person name="Hauser L."/>
            <person name="Chang Y.J."/>
            <person name="Jeffries C.D."/>
            <person name="Schneider S."/>
            <person name="Rohde M."/>
            <person name="Goker M."/>
            <person name="Pukall R."/>
            <person name="Woyke T."/>
            <person name="Bristow J."/>
            <person name="Eisen J.A."/>
            <person name="Markowitz V."/>
            <person name="Hugenholtz P."/>
            <person name="Kyrpides N.C."/>
            <person name="Klenk H.P."/>
            <person name="Detter J.C."/>
        </authorList>
    </citation>
    <scope>NUCLEOTIDE SEQUENCE [LARGE SCALE GENOMIC DNA]</scope>
    <source>
        <strain evidence="8">ATCC 700841 / DSM 12885 / JCM 10246 / 7p75a</strain>
    </source>
</reference>
<sequence>MLQALRQAYAQSLVAMLAARAARIGRAMLEGSLLWRWLTAPLPAPADPWGASALGRRIGAARDRLAAGWARLDRHGRVPDLAGRAATWGIAVIAFLVALVPFRRQVGPVPVTIEVLLIPLVAAAWLVHWALRPSPPPIGGEEGAETRSRTGLPVTAFDLPFALYLAILALSLINARSLLEGLQTLARQASFFVLFYMAVDLLRGRRRAAAWVVDAMLAGGLLVALIGVVQYALGIGLTVSGLTGAGAGAIRGRIGSTQENPNFLSEYLILLIPVAMARLLATWRPEPADRQDPADEPVANTARNRTRRRSRAVWRRAFYVATLLAMLAAEFLTYTRGGWLGLAVAVAVFVLLVDARYLAAVAAVGVTAVFLVPGMLERLTGLLDFSEGSGAFRLNLYRVALVMWSRSPWLGVGAGNYLAYYPDVIRDYPLLDQRFVTYSSHNAFLTVAAETGVLGLAVFLVIVVLALRVAFSGWRHGLRAGDRLLFLGGGCGMIAFLVQSLSNITFFHPRVVLYYWLLLAVLVALLPAVQPSAPAPSARVARAGVVGAGESRWDGPRPGGRIGDR</sequence>
<accession>E6SHR8</accession>
<keyword evidence="2 5" id="KW-0812">Transmembrane</keyword>
<proteinExistence type="predicted"/>
<evidence type="ECO:0000259" key="6">
    <source>
        <dbReference type="Pfam" id="PF04932"/>
    </source>
</evidence>
<evidence type="ECO:0000256" key="4">
    <source>
        <dbReference type="ARBA" id="ARBA00023136"/>
    </source>
</evidence>
<dbReference type="InterPro" id="IPR051533">
    <property type="entry name" value="WaaL-like"/>
</dbReference>
<dbReference type="Proteomes" id="UP000008915">
    <property type="component" value="Chromosome"/>
</dbReference>
<feature type="transmembrane region" description="Helical" evidence="5">
    <location>
        <begin position="313"/>
        <end position="331"/>
    </location>
</feature>
<feature type="transmembrane region" description="Helical" evidence="5">
    <location>
        <begin position="452"/>
        <end position="471"/>
    </location>
</feature>
<keyword evidence="4 5" id="KW-0472">Membrane</keyword>
<feature type="transmembrane region" description="Helical" evidence="5">
    <location>
        <begin position="337"/>
        <end position="353"/>
    </location>
</feature>
<dbReference type="AlphaFoldDB" id="E6SHR8"/>
<evidence type="ECO:0000313" key="7">
    <source>
        <dbReference type="EMBL" id="ADU50765.1"/>
    </source>
</evidence>
<comment type="subcellular location">
    <subcellularLocation>
        <location evidence="1">Membrane</location>
        <topology evidence="1">Multi-pass membrane protein</topology>
    </subcellularLocation>
</comment>
<dbReference type="PANTHER" id="PTHR37422">
    <property type="entry name" value="TEICHURONIC ACID BIOSYNTHESIS PROTEIN TUAE"/>
    <property type="match status" value="1"/>
</dbReference>
<feature type="transmembrane region" description="Helical" evidence="5">
    <location>
        <begin position="358"/>
        <end position="376"/>
    </location>
</feature>
<feature type="transmembrane region" description="Helical" evidence="5">
    <location>
        <begin position="209"/>
        <end position="233"/>
    </location>
</feature>
<dbReference type="eggNOG" id="COG3307">
    <property type="taxonomic scope" value="Bacteria"/>
</dbReference>
<dbReference type="STRING" id="644966.Tmar_0645"/>
<organism evidence="7 8">
    <name type="scientific">Thermaerobacter marianensis (strain ATCC 700841 / DSM 12885 / JCM 10246 / 7p75a)</name>
    <dbReference type="NCBI Taxonomy" id="644966"/>
    <lineage>
        <taxon>Bacteria</taxon>
        <taxon>Bacillati</taxon>
        <taxon>Bacillota</taxon>
        <taxon>Clostridia</taxon>
        <taxon>Eubacteriales</taxon>
        <taxon>Clostridiales Family XVII. Incertae Sedis</taxon>
        <taxon>Thermaerobacter</taxon>
    </lineage>
</organism>
<feature type="transmembrane region" description="Helical" evidence="5">
    <location>
        <begin position="81"/>
        <end position="102"/>
    </location>
</feature>
<dbReference type="OrthoDB" id="9806320at2"/>
<keyword evidence="3 5" id="KW-1133">Transmembrane helix</keyword>
<evidence type="ECO:0000256" key="1">
    <source>
        <dbReference type="ARBA" id="ARBA00004141"/>
    </source>
</evidence>
<dbReference type="RefSeq" id="WP_013495070.1">
    <property type="nucleotide sequence ID" value="NC_014831.1"/>
</dbReference>
<keyword evidence="8" id="KW-1185">Reference proteome</keyword>
<protein>
    <submittedName>
        <fullName evidence="7">O-antigen polymerase</fullName>
    </submittedName>
</protein>
<gene>
    <name evidence="7" type="ordered locus">Tmar_0645</name>
</gene>
<dbReference type="EMBL" id="CP002344">
    <property type="protein sequence ID" value="ADU50765.1"/>
    <property type="molecule type" value="Genomic_DNA"/>
</dbReference>
<evidence type="ECO:0000256" key="5">
    <source>
        <dbReference type="SAM" id="Phobius"/>
    </source>
</evidence>
<dbReference type="HOGENOM" id="CLU_482260_0_0_9"/>
<feature type="transmembrane region" description="Helical" evidence="5">
    <location>
        <begin position="513"/>
        <end position="529"/>
    </location>
</feature>
<dbReference type="PANTHER" id="PTHR37422:SF13">
    <property type="entry name" value="LIPOPOLYSACCHARIDE BIOSYNTHESIS PROTEIN PA4999-RELATED"/>
    <property type="match status" value="1"/>
</dbReference>
<dbReference type="Pfam" id="PF04932">
    <property type="entry name" value="Wzy_C"/>
    <property type="match status" value="1"/>
</dbReference>
<feature type="domain" description="O-antigen ligase-related" evidence="6">
    <location>
        <begin position="322"/>
        <end position="460"/>
    </location>
</feature>
<evidence type="ECO:0000313" key="8">
    <source>
        <dbReference type="Proteomes" id="UP000008915"/>
    </source>
</evidence>
<feature type="transmembrane region" description="Helical" evidence="5">
    <location>
        <begin position="152"/>
        <end position="173"/>
    </location>
</feature>
<dbReference type="GO" id="GO:0016020">
    <property type="term" value="C:membrane"/>
    <property type="evidence" value="ECO:0007669"/>
    <property type="project" value="UniProtKB-SubCell"/>
</dbReference>